<protein>
    <recommendedName>
        <fullName evidence="4">ANTAR domain-containing protein</fullName>
    </recommendedName>
</protein>
<reference evidence="2 3" key="1">
    <citation type="submission" date="2021-01" db="EMBL/GenBank/DDBJ databases">
        <title>Whole genome shotgun sequence of Plantactinospora mayteni NBRC 109088.</title>
        <authorList>
            <person name="Komaki H."/>
            <person name="Tamura T."/>
        </authorList>
    </citation>
    <scope>NUCLEOTIDE SEQUENCE [LARGE SCALE GENOMIC DNA]</scope>
    <source>
        <strain evidence="2 3">NBRC 109088</strain>
    </source>
</reference>
<gene>
    <name evidence="2" type="ORF">Pma05_04240</name>
</gene>
<comment type="caution">
    <text evidence="2">The sequence shown here is derived from an EMBL/GenBank/DDBJ whole genome shotgun (WGS) entry which is preliminary data.</text>
</comment>
<name>A0ABQ4EGJ6_9ACTN</name>
<proteinExistence type="predicted"/>
<organism evidence="2 3">
    <name type="scientific">Plantactinospora mayteni</name>
    <dbReference type="NCBI Taxonomy" id="566021"/>
    <lineage>
        <taxon>Bacteria</taxon>
        <taxon>Bacillati</taxon>
        <taxon>Actinomycetota</taxon>
        <taxon>Actinomycetes</taxon>
        <taxon>Micromonosporales</taxon>
        <taxon>Micromonosporaceae</taxon>
        <taxon>Plantactinospora</taxon>
    </lineage>
</organism>
<dbReference type="Proteomes" id="UP000621500">
    <property type="component" value="Unassembled WGS sequence"/>
</dbReference>
<evidence type="ECO:0000313" key="3">
    <source>
        <dbReference type="Proteomes" id="UP000621500"/>
    </source>
</evidence>
<dbReference type="EMBL" id="BONX01000002">
    <property type="protein sequence ID" value="GIG93851.1"/>
    <property type="molecule type" value="Genomic_DNA"/>
</dbReference>
<feature type="region of interest" description="Disordered" evidence="1">
    <location>
        <begin position="58"/>
        <end position="77"/>
    </location>
</feature>
<evidence type="ECO:0000256" key="1">
    <source>
        <dbReference type="SAM" id="MobiDB-lite"/>
    </source>
</evidence>
<evidence type="ECO:0000313" key="2">
    <source>
        <dbReference type="EMBL" id="GIG93851.1"/>
    </source>
</evidence>
<keyword evidence="3" id="KW-1185">Reference proteome</keyword>
<accession>A0ABQ4EGJ6</accession>
<sequence length="77" mass="8508">MAATRVARFSREERLVSLEELTQRKPFYATMRLLTEAAWRRNLTVEALLALTDLLDPPQDAEAAHPAGETSTPGTPG</sequence>
<evidence type="ECO:0008006" key="4">
    <source>
        <dbReference type="Google" id="ProtNLM"/>
    </source>
</evidence>